<accession>A0A8X6XGY4</accession>
<protein>
    <submittedName>
        <fullName evidence="1">Uncharacterized protein</fullName>
    </submittedName>
</protein>
<name>A0A8X6XGY4_9ARAC</name>
<comment type="caution">
    <text evidence="1">The sequence shown here is derived from an EMBL/GenBank/DDBJ whole genome shotgun (WGS) entry which is preliminary data.</text>
</comment>
<organism evidence="1 2">
    <name type="scientific">Trichonephila inaurata madagascariensis</name>
    <dbReference type="NCBI Taxonomy" id="2747483"/>
    <lineage>
        <taxon>Eukaryota</taxon>
        <taxon>Metazoa</taxon>
        <taxon>Ecdysozoa</taxon>
        <taxon>Arthropoda</taxon>
        <taxon>Chelicerata</taxon>
        <taxon>Arachnida</taxon>
        <taxon>Araneae</taxon>
        <taxon>Araneomorphae</taxon>
        <taxon>Entelegynae</taxon>
        <taxon>Araneoidea</taxon>
        <taxon>Nephilidae</taxon>
        <taxon>Trichonephila</taxon>
        <taxon>Trichonephila inaurata</taxon>
    </lineage>
</organism>
<evidence type="ECO:0000313" key="1">
    <source>
        <dbReference type="EMBL" id="GFY52465.1"/>
    </source>
</evidence>
<gene>
    <name evidence="1" type="ORF">TNIN_229861</name>
</gene>
<keyword evidence="2" id="KW-1185">Reference proteome</keyword>
<proteinExistence type="predicted"/>
<sequence length="145" mass="16415">MSRFPLHIDSSIGIPSNLIFNYRSECHGTVLITPYNFCYACGEMTFAAQKRTISPVVKTAYFLSFGVKLLFLYDAPDEDGLVKTFACIPSAIQPVPHSADMPIPAPPKKYEIVKDYVEEEEFIRDGTFHEPDFEAEDLKEPCRLN</sequence>
<dbReference type="AlphaFoldDB" id="A0A8X6XGY4"/>
<dbReference type="Proteomes" id="UP000886998">
    <property type="component" value="Unassembled WGS sequence"/>
</dbReference>
<reference evidence="1" key="1">
    <citation type="submission" date="2020-08" db="EMBL/GenBank/DDBJ databases">
        <title>Multicomponent nature underlies the extraordinary mechanical properties of spider dragline silk.</title>
        <authorList>
            <person name="Kono N."/>
            <person name="Nakamura H."/>
            <person name="Mori M."/>
            <person name="Yoshida Y."/>
            <person name="Ohtoshi R."/>
            <person name="Malay A.D."/>
            <person name="Moran D.A.P."/>
            <person name="Tomita M."/>
            <person name="Numata K."/>
            <person name="Arakawa K."/>
        </authorList>
    </citation>
    <scope>NUCLEOTIDE SEQUENCE</scope>
</reference>
<evidence type="ECO:0000313" key="2">
    <source>
        <dbReference type="Proteomes" id="UP000886998"/>
    </source>
</evidence>
<dbReference type="OrthoDB" id="7890494at2759"/>
<dbReference type="EMBL" id="BMAV01008703">
    <property type="protein sequence ID" value="GFY52465.1"/>
    <property type="molecule type" value="Genomic_DNA"/>
</dbReference>